<dbReference type="EMBL" id="FXTM01000045">
    <property type="protein sequence ID" value="SMO84709.1"/>
    <property type="molecule type" value="Genomic_DNA"/>
</dbReference>
<accession>A0A521ELB2</accession>
<organism evidence="1 2">
    <name type="scientific">Balnearium lithotrophicum</name>
    <dbReference type="NCBI Taxonomy" id="223788"/>
    <lineage>
        <taxon>Bacteria</taxon>
        <taxon>Pseudomonadati</taxon>
        <taxon>Aquificota</taxon>
        <taxon>Aquificia</taxon>
        <taxon>Desulfurobacteriales</taxon>
        <taxon>Desulfurobacteriaceae</taxon>
        <taxon>Balnearium</taxon>
    </lineage>
</organism>
<dbReference type="AlphaFoldDB" id="A0A521ELB2"/>
<dbReference type="Proteomes" id="UP000317315">
    <property type="component" value="Unassembled WGS sequence"/>
</dbReference>
<reference evidence="1 2" key="1">
    <citation type="submission" date="2017-05" db="EMBL/GenBank/DDBJ databases">
        <authorList>
            <person name="Varghese N."/>
            <person name="Submissions S."/>
        </authorList>
    </citation>
    <scope>NUCLEOTIDE SEQUENCE [LARGE SCALE GENOMIC DNA]</scope>
    <source>
        <strain evidence="1 2">DSM 16304</strain>
    </source>
</reference>
<gene>
    <name evidence="1" type="ORF">SAMN06269117_1453</name>
</gene>
<sequence>MLIAKPCHNSEEIADFINAYGEFLEGWGIVEGTNPPVIVLYVKEGKEEEVKELLDEFGSIETLKTQKTCDECPQEPFNFSEAVDEYSKTIRVINLFLRLAEKSKKNEEEKKNKEEV</sequence>
<dbReference type="RefSeq" id="WP_142936288.1">
    <property type="nucleotide sequence ID" value="NZ_FXTM01000045.1"/>
</dbReference>
<keyword evidence="2" id="KW-1185">Reference proteome</keyword>
<protein>
    <submittedName>
        <fullName evidence="1">Uncharacterized protein</fullName>
    </submittedName>
</protein>
<name>A0A521ELB2_9BACT</name>
<evidence type="ECO:0000313" key="1">
    <source>
        <dbReference type="EMBL" id="SMO84709.1"/>
    </source>
</evidence>
<evidence type="ECO:0000313" key="2">
    <source>
        <dbReference type="Proteomes" id="UP000317315"/>
    </source>
</evidence>
<proteinExistence type="predicted"/>